<keyword evidence="4" id="KW-1185">Reference proteome</keyword>
<evidence type="ECO:0000256" key="2">
    <source>
        <dbReference type="SAM" id="SignalP"/>
    </source>
</evidence>
<name>A0A0M9DIR5_9BACI</name>
<comment type="caution">
    <text evidence="3">The sequence shown here is derived from an EMBL/GenBank/DDBJ whole genome shotgun (WGS) entry which is preliminary data.</text>
</comment>
<evidence type="ECO:0008006" key="5">
    <source>
        <dbReference type="Google" id="ProtNLM"/>
    </source>
</evidence>
<dbReference type="EMBL" id="LGCI01000010">
    <property type="protein sequence ID" value="KOY81200.1"/>
    <property type="molecule type" value="Genomic_DNA"/>
</dbReference>
<feature type="chain" id="PRO_5005834006" description="Secreted protein" evidence="2">
    <location>
        <begin position="25"/>
        <end position="161"/>
    </location>
</feature>
<proteinExistence type="predicted"/>
<dbReference type="Proteomes" id="UP000037977">
    <property type="component" value="Unassembled WGS sequence"/>
</dbReference>
<keyword evidence="2" id="KW-0732">Signal</keyword>
<gene>
    <name evidence="3" type="ORF">ADM90_18830</name>
</gene>
<feature type="coiled-coil region" evidence="1">
    <location>
        <begin position="58"/>
        <end position="120"/>
    </location>
</feature>
<sequence>MKKMMIGSVLTVGLLLSSAGNSSANSGSDEGIQPFDVQGMDLETALEVIQAQRVQLFEKQLNNQLETVQQRNQQLMEFNRQLGELNNEKVTTPAEATDKQTTLDQQIQDLKSQIDHLNDSQKMEMLRLQSLNNKRNEAFDIMTNFIKKMQDSRSSIIDNMR</sequence>
<dbReference type="AlphaFoldDB" id="A0A0M9DIR5"/>
<feature type="signal peptide" evidence="2">
    <location>
        <begin position="1"/>
        <end position="24"/>
    </location>
</feature>
<evidence type="ECO:0000313" key="3">
    <source>
        <dbReference type="EMBL" id="KOY81200.1"/>
    </source>
</evidence>
<keyword evidence="1" id="KW-0175">Coiled coil</keyword>
<dbReference type="RefSeq" id="WP_053996443.1">
    <property type="nucleotide sequence ID" value="NZ_CP065643.1"/>
</dbReference>
<evidence type="ECO:0000256" key="1">
    <source>
        <dbReference type="SAM" id="Coils"/>
    </source>
</evidence>
<dbReference type="PATRIC" id="fig|33935.3.peg.2581"/>
<protein>
    <recommendedName>
        <fullName evidence="5">Secreted protein</fullName>
    </recommendedName>
</protein>
<dbReference type="OrthoDB" id="8908424at2"/>
<organism evidence="3 4">
    <name type="scientific">Lysinibacillus macroides</name>
    <dbReference type="NCBI Taxonomy" id="33935"/>
    <lineage>
        <taxon>Bacteria</taxon>
        <taxon>Bacillati</taxon>
        <taxon>Bacillota</taxon>
        <taxon>Bacilli</taxon>
        <taxon>Bacillales</taxon>
        <taxon>Bacillaceae</taxon>
        <taxon>Lysinibacillus</taxon>
    </lineage>
</organism>
<reference evidence="3 4" key="1">
    <citation type="submission" date="2015-07" db="EMBL/GenBank/DDBJ databases">
        <title>Genome sequencing project for genomic taxonomy and phylogenomics of Bacillus-like bacteria.</title>
        <authorList>
            <person name="Liu B."/>
            <person name="Wang J."/>
            <person name="Zhu Y."/>
            <person name="Liu G."/>
            <person name="Chen Q."/>
            <person name="Chen Z."/>
            <person name="Che J."/>
            <person name="Ge C."/>
            <person name="Shi H."/>
            <person name="Pan Z."/>
            <person name="Liu X."/>
        </authorList>
    </citation>
    <scope>NUCLEOTIDE SEQUENCE [LARGE SCALE GENOMIC DNA]</scope>
    <source>
        <strain evidence="3 4">DSM 54</strain>
    </source>
</reference>
<accession>A0A0M9DIR5</accession>
<evidence type="ECO:0000313" key="4">
    <source>
        <dbReference type="Proteomes" id="UP000037977"/>
    </source>
</evidence>